<reference evidence="4" key="1">
    <citation type="journal article" date="2020" name="Stud. Mycol.">
        <title>101 Dothideomycetes genomes: a test case for predicting lifestyles and emergence of pathogens.</title>
        <authorList>
            <person name="Haridas S."/>
            <person name="Albert R."/>
            <person name="Binder M."/>
            <person name="Bloem J."/>
            <person name="Labutti K."/>
            <person name="Salamov A."/>
            <person name="Andreopoulos B."/>
            <person name="Baker S."/>
            <person name="Barry K."/>
            <person name="Bills G."/>
            <person name="Bluhm B."/>
            <person name="Cannon C."/>
            <person name="Castanera R."/>
            <person name="Culley D."/>
            <person name="Daum C."/>
            <person name="Ezra D."/>
            <person name="Gonzalez J."/>
            <person name="Henrissat B."/>
            <person name="Kuo A."/>
            <person name="Liang C."/>
            <person name="Lipzen A."/>
            <person name="Lutzoni F."/>
            <person name="Magnuson J."/>
            <person name="Mondo S."/>
            <person name="Nolan M."/>
            <person name="Ohm R."/>
            <person name="Pangilinan J."/>
            <person name="Park H.-J."/>
            <person name="Ramirez L."/>
            <person name="Alfaro M."/>
            <person name="Sun H."/>
            <person name="Tritt A."/>
            <person name="Yoshinaga Y."/>
            <person name="Zwiers L.-H."/>
            <person name="Turgeon B."/>
            <person name="Goodwin S."/>
            <person name="Spatafora J."/>
            <person name="Crous P."/>
            <person name="Grigoriev I."/>
        </authorList>
    </citation>
    <scope>NUCLEOTIDE SEQUENCE</scope>
    <source>
        <strain evidence="4">CBS 107.79</strain>
    </source>
</reference>
<keyword evidence="2" id="KW-0479">Metal-binding</keyword>
<dbReference type="InterPro" id="IPR050231">
    <property type="entry name" value="Iron_ascorbate_oxido_reductase"/>
</dbReference>
<dbReference type="FunFam" id="2.60.120.330:FF:000030">
    <property type="entry name" value="Thymine dioxygenase"/>
    <property type="match status" value="1"/>
</dbReference>
<organism evidence="4 5">
    <name type="scientific">Bimuria novae-zelandiae CBS 107.79</name>
    <dbReference type="NCBI Taxonomy" id="1447943"/>
    <lineage>
        <taxon>Eukaryota</taxon>
        <taxon>Fungi</taxon>
        <taxon>Dikarya</taxon>
        <taxon>Ascomycota</taxon>
        <taxon>Pezizomycotina</taxon>
        <taxon>Dothideomycetes</taxon>
        <taxon>Pleosporomycetidae</taxon>
        <taxon>Pleosporales</taxon>
        <taxon>Massarineae</taxon>
        <taxon>Didymosphaeriaceae</taxon>
        <taxon>Bimuria</taxon>
    </lineage>
</organism>
<sequence>MAQSNKQSMGISIIPIVDFGAFLNGGKEEQERVAQQIDEAFRNVGFVYLKNHGVPKEKVEECFEWSKKFFALPLGTKMLAPHPPGGSHHRGYSAPGLEKVTQHTYEEEEIAKSREVPDFKESYESGNVNDKAQPNIWLPEEKLPGFRVFMESYFTLCANLIHKILDALNMALAVPPPGLSPTHSDSLFQLRLLHYPAIKAEELKNNKRSRINAHSDFGTMTLLFQDSVGGLEVEDPNNPGTFHRAGAIEDAVLLNIGDLMARWSNDRWRSTVHRVGLPPPKTVTIPGPGVNTEGQQNGGKVIALEQEDDAIVPDRYSIPFFATANMDAVIDALPGCWGEDNPKKYEPVTAWGYVQMRMAATYDS</sequence>
<name>A0A6A5VKP8_9PLEO</name>
<dbReference type="Pfam" id="PF14226">
    <property type="entry name" value="DIOX_N"/>
    <property type="match status" value="1"/>
</dbReference>
<dbReference type="InterPro" id="IPR005123">
    <property type="entry name" value="Oxoglu/Fe-dep_dioxygenase_dom"/>
</dbReference>
<evidence type="ECO:0000256" key="1">
    <source>
        <dbReference type="ARBA" id="ARBA00008056"/>
    </source>
</evidence>
<dbReference type="GO" id="GO:0051213">
    <property type="term" value="F:dioxygenase activity"/>
    <property type="evidence" value="ECO:0007669"/>
    <property type="project" value="UniProtKB-KW"/>
</dbReference>
<dbReference type="InterPro" id="IPR027443">
    <property type="entry name" value="IPNS-like_sf"/>
</dbReference>
<evidence type="ECO:0000313" key="4">
    <source>
        <dbReference type="EMBL" id="KAF1977268.1"/>
    </source>
</evidence>
<keyword evidence="4" id="KW-0223">Dioxygenase</keyword>
<dbReference type="Proteomes" id="UP000800036">
    <property type="component" value="Unassembled WGS sequence"/>
</dbReference>
<protein>
    <submittedName>
        <fullName evidence="4">Thymine dioxygenase</fullName>
    </submittedName>
</protein>
<feature type="domain" description="Fe2OG dioxygenase" evidence="3">
    <location>
        <begin position="183"/>
        <end position="324"/>
    </location>
</feature>
<dbReference type="GO" id="GO:0044283">
    <property type="term" value="P:small molecule biosynthetic process"/>
    <property type="evidence" value="ECO:0007669"/>
    <property type="project" value="UniProtKB-ARBA"/>
</dbReference>
<dbReference type="InterPro" id="IPR044861">
    <property type="entry name" value="IPNS-like_FE2OG_OXY"/>
</dbReference>
<dbReference type="AlphaFoldDB" id="A0A6A5VKP8"/>
<dbReference type="EMBL" id="ML976664">
    <property type="protein sequence ID" value="KAF1977268.1"/>
    <property type="molecule type" value="Genomic_DNA"/>
</dbReference>
<keyword evidence="2" id="KW-0408">Iron</keyword>
<dbReference type="Pfam" id="PF03171">
    <property type="entry name" value="2OG-FeII_Oxy"/>
    <property type="match status" value="1"/>
</dbReference>
<evidence type="ECO:0000259" key="3">
    <source>
        <dbReference type="PROSITE" id="PS51471"/>
    </source>
</evidence>
<proteinExistence type="inferred from homology"/>
<dbReference type="Gene3D" id="2.60.120.330">
    <property type="entry name" value="B-lactam Antibiotic, Isopenicillin N Synthase, Chain"/>
    <property type="match status" value="1"/>
</dbReference>
<dbReference type="OrthoDB" id="288590at2759"/>
<evidence type="ECO:0000313" key="5">
    <source>
        <dbReference type="Proteomes" id="UP000800036"/>
    </source>
</evidence>
<comment type="similarity">
    <text evidence="1 2">Belongs to the iron/ascorbate-dependent oxidoreductase family.</text>
</comment>
<dbReference type="PANTHER" id="PTHR47990">
    <property type="entry name" value="2-OXOGLUTARATE (2OG) AND FE(II)-DEPENDENT OXYGENASE SUPERFAMILY PROTEIN-RELATED"/>
    <property type="match status" value="1"/>
</dbReference>
<dbReference type="GO" id="GO:0046872">
    <property type="term" value="F:metal ion binding"/>
    <property type="evidence" value="ECO:0007669"/>
    <property type="project" value="UniProtKB-KW"/>
</dbReference>
<dbReference type="PRINTS" id="PR00682">
    <property type="entry name" value="IPNSYNTHASE"/>
</dbReference>
<dbReference type="SUPFAM" id="SSF51197">
    <property type="entry name" value="Clavaminate synthase-like"/>
    <property type="match status" value="1"/>
</dbReference>
<dbReference type="InterPro" id="IPR026992">
    <property type="entry name" value="DIOX_N"/>
</dbReference>
<keyword evidence="2" id="KW-0560">Oxidoreductase</keyword>
<keyword evidence="5" id="KW-1185">Reference proteome</keyword>
<accession>A0A6A5VKP8</accession>
<gene>
    <name evidence="4" type="ORF">BU23DRAFT_551168</name>
</gene>
<dbReference type="PROSITE" id="PS51471">
    <property type="entry name" value="FE2OG_OXY"/>
    <property type="match status" value="1"/>
</dbReference>
<evidence type="ECO:0000256" key="2">
    <source>
        <dbReference type="RuleBase" id="RU003682"/>
    </source>
</evidence>